<feature type="signal peptide" evidence="1">
    <location>
        <begin position="1"/>
        <end position="17"/>
    </location>
</feature>
<keyword evidence="1" id="KW-0732">Signal</keyword>
<accession>A0A504YT18</accession>
<evidence type="ECO:0000313" key="3">
    <source>
        <dbReference type="Proteomes" id="UP000316759"/>
    </source>
</evidence>
<organism evidence="2 3">
    <name type="scientific">Fasciola gigantica</name>
    <name type="common">Giant liver fluke</name>
    <dbReference type="NCBI Taxonomy" id="46835"/>
    <lineage>
        <taxon>Eukaryota</taxon>
        <taxon>Metazoa</taxon>
        <taxon>Spiralia</taxon>
        <taxon>Lophotrochozoa</taxon>
        <taxon>Platyhelminthes</taxon>
        <taxon>Trematoda</taxon>
        <taxon>Digenea</taxon>
        <taxon>Plagiorchiida</taxon>
        <taxon>Echinostomata</taxon>
        <taxon>Echinostomatoidea</taxon>
        <taxon>Fasciolidae</taxon>
        <taxon>Fasciola</taxon>
    </lineage>
</organism>
<reference evidence="2 3" key="1">
    <citation type="submission" date="2019-04" db="EMBL/GenBank/DDBJ databases">
        <title>Annotation for the trematode Fasciola gigantica.</title>
        <authorList>
            <person name="Choi Y.-J."/>
        </authorList>
    </citation>
    <scope>NUCLEOTIDE SEQUENCE [LARGE SCALE GENOMIC DNA]</scope>
    <source>
        <strain evidence="2">Uganda_cow_1</strain>
    </source>
</reference>
<sequence>MVLSCVFLRLRILFSASQYWIWLPVPLSSGLRQWPNTILSGKFAQLYIRYTSLSAVDSCLTFSDKVVIPASLR</sequence>
<name>A0A504YT18_FASGI</name>
<comment type="caution">
    <text evidence="2">The sequence shown here is derived from an EMBL/GenBank/DDBJ whole genome shotgun (WGS) entry which is preliminary data.</text>
</comment>
<protein>
    <recommendedName>
        <fullName evidence="4">Secreted protein</fullName>
    </recommendedName>
</protein>
<evidence type="ECO:0000256" key="1">
    <source>
        <dbReference type="SAM" id="SignalP"/>
    </source>
</evidence>
<proteinExistence type="predicted"/>
<evidence type="ECO:0000313" key="2">
    <source>
        <dbReference type="EMBL" id="TPP60918.1"/>
    </source>
</evidence>
<dbReference type="AlphaFoldDB" id="A0A504YT18"/>
<dbReference type="OrthoDB" id="6268028at2759"/>
<keyword evidence="3" id="KW-1185">Reference proteome</keyword>
<evidence type="ECO:0008006" key="4">
    <source>
        <dbReference type="Google" id="ProtNLM"/>
    </source>
</evidence>
<gene>
    <name evidence="2" type="ORF">FGIG_02307</name>
</gene>
<dbReference type="EMBL" id="SUNJ01008826">
    <property type="protein sequence ID" value="TPP60918.1"/>
    <property type="molecule type" value="Genomic_DNA"/>
</dbReference>
<feature type="chain" id="PRO_5021375436" description="Secreted protein" evidence="1">
    <location>
        <begin position="18"/>
        <end position="73"/>
    </location>
</feature>
<dbReference type="Proteomes" id="UP000316759">
    <property type="component" value="Unassembled WGS sequence"/>
</dbReference>